<evidence type="ECO:0000313" key="2">
    <source>
        <dbReference type="Proteomes" id="UP001500218"/>
    </source>
</evidence>
<gene>
    <name evidence="1" type="ORF">GCM10009682_38100</name>
</gene>
<accession>A0ABP4YHE9</accession>
<reference evidence="2" key="1">
    <citation type="journal article" date="2019" name="Int. J. Syst. Evol. Microbiol.">
        <title>The Global Catalogue of Microorganisms (GCM) 10K type strain sequencing project: providing services to taxonomists for standard genome sequencing and annotation.</title>
        <authorList>
            <consortium name="The Broad Institute Genomics Platform"/>
            <consortium name="The Broad Institute Genome Sequencing Center for Infectious Disease"/>
            <person name="Wu L."/>
            <person name="Ma J."/>
        </authorList>
    </citation>
    <scope>NUCLEOTIDE SEQUENCE [LARGE SCALE GENOMIC DNA]</scope>
    <source>
        <strain evidence="2">JCM 13250</strain>
    </source>
</reference>
<comment type="caution">
    <text evidence="1">The sequence shown here is derived from an EMBL/GenBank/DDBJ whole genome shotgun (WGS) entry which is preliminary data.</text>
</comment>
<evidence type="ECO:0008006" key="3">
    <source>
        <dbReference type="Google" id="ProtNLM"/>
    </source>
</evidence>
<keyword evidence="2" id="KW-1185">Reference proteome</keyword>
<dbReference type="Proteomes" id="UP001500218">
    <property type="component" value="Unassembled WGS sequence"/>
</dbReference>
<proteinExistence type="predicted"/>
<organism evidence="1 2">
    <name type="scientific">Luedemannella flava</name>
    <dbReference type="NCBI Taxonomy" id="349316"/>
    <lineage>
        <taxon>Bacteria</taxon>
        <taxon>Bacillati</taxon>
        <taxon>Actinomycetota</taxon>
        <taxon>Actinomycetes</taxon>
        <taxon>Micromonosporales</taxon>
        <taxon>Micromonosporaceae</taxon>
        <taxon>Luedemannella</taxon>
    </lineage>
</organism>
<evidence type="ECO:0000313" key="1">
    <source>
        <dbReference type="EMBL" id="GAA1813312.1"/>
    </source>
</evidence>
<dbReference type="EMBL" id="BAAALT010000122">
    <property type="protein sequence ID" value="GAA1813312.1"/>
    <property type="molecule type" value="Genomic_DNA"/>
</dbReference>
<name>A0ABP4YHE9_9ACTN</name>
<sequence>MVGFGHKQAWLAVRDGAAAVAALGLRDLGPAPWRTAVDMAYLTDNRLVVTPPLPGAGGAWQLVAGRWLMLRYHDLDIAKLSVDLGTEVQLFATHRVVETHRWARAAHGTVLREFGYAGDTGELVAWHGRPDEVETALGLPAEPDDDVDILVSEHDVMTVARAWSVDPTSIDRQPAAGPPRVAAA</sequence>
<protein>
    <recommendedName>
        <fullName evidence="3">RES domain-containing protein</fullName>
    </recommendedName>
</protein>